<dbReference type="SMART" id="SM00347">
    <property type="entry name" value="HTH_MARR"/>
    <property type="match status" value="1"/>
</dbReference>
<dbReference type="Proteomes" id="UP001208017">
    <property type="component" value="Unassembled WGS sequence"/>
</dbReference>
<comment type="caution">
    <text evidence="3">The sequence shown here is derived from an EMBL/GenBank/DDBJ whole genome shotgun (WGS) entry which is preliminary data.</text>
</comment>
<dbReference type="EMBL" id="JAPMLT010000009">
    <property type="protein sequence ID" value="MCX7571257.1"/>
    <property type="molecule type" value="Genomic_DNA"/>
</dbReference>
<dbReference type="Pfam" id="PF01047">
    <property type="entry name" value="MarR"/>
    <property type="match status" value="1"/>
</dbReference>
<protein>
    <submittedName>
        <fullName evidence="3">MarR family transcriptional regulator</fullName>
    </submittedName>
</protein>
<dbReference type="InterPro" id="IPR039422">
    <property type="entry name" value="MarR/SlyA-like"/>
</dbReference>
<keyword evidence="4" id="KW-1185">Reference proteome</keyword>
<feature type="domain" description="HTH marR-type" evidence="2">
    <location>
        <begin position="8"/>
        <end position="136"/>
    </location>
</feature>
<gene>
    <name evidence="3" type="ORF">OS242_14995</name>
</gene>
<dbReference type="Gene3D" id="1.10.10.10">
    <property type="entry name" value="Winged helix-like DNA-binding domain superfamily/Winged helix DNA-binding domain"/>
    <property type="match status" value="1"/>
</dbReference>
<evidence type="ECO:0000313" key="3">
    <source>
        <dbReference type="EMBL" id="MCX7571257.1"/>
    </source>
</evidence>
<dbReference type="PRINTS" id="PR00598">
    <property type="entry name" value="HTHMARR"/>
</dbReference>
<dbReference type="RefSeq" id="WP_267152499.1">
    <property type="nucleotide sequence ID" value="NZ_JAPMLT010000009.1"/>
</dbReference>
<proteinExistence type="predicted"/>
<dbReference type="PROSITE" id="PS50995">
    <property type="entry name" value="HTH_MARR_2"/>
    <property type="match status" value="1"/>
</dbReference>
<dbReference type="InterPro" id="IPR000835">
    <property type="entry name" value="HTH_MarR-typ"/>
</dbReference>
<evidence type="ECO:0000256" key="1">
    <source>
        <dbReference type="ARBA" id="ARBA00023125"/>
    </source>
</evidence>
<keyword evidence="1" id="KW-0238">DNA-binding</keyword>
<dbReference type="PANTHER" id="PTHR33164">
    <property type="entry name" value="TRANSCRIPTIONAL REGULATOR, MARR FAMILY"/>
    <property type="match status" value="1"/>
</dbReference>
<accession>A0ABT3X5L6</accession>
<reference evidence="3 4" key="1">
    <citation type="submission" date="2022-11" db="EMBL/GenBank/DDBJ databases">
        <title>Study of microbial diversity in lake waters.</title>
        <authorList>
            <person name="Zhang J."/>
        </authorList>
    </citation>
    <scope>NUCLEOTIDE SEQUENCE [LARGE SCALE GENOMIC DNA]</scope>
    <source>
        <strain evidence="3 4">DT12</strain>
    </source>
</reference>
<name>A0ABT3X5L6_9BACL</name>
<organism evidence="3 4">
    <name type="scientific">Tumebacillus lacus</name>
    <dbReference type="NCBI Taxonomy" id="2995335"/>
    <lineage>
        <taxon>Bacteria</taxon>
        <taxon>Bacillati</taxon>
        <taxon>Bacillota</taxon>
        <taxon>Bacilli</taxon>
        <taxon>Bacillales</taxon>
        <taxon>Alicyclobacillaceae</taxon>
        <taxon>Tumebacillus</taxon>
    </lineage>
</organism>
<dbReference type="SUPFAM" id="SSF46785">
    <property type="entry name" value="Winged helix' DNA-binding domain"/>
    <property type="match status" value="1"/>
</dbReference>
<evidence type="ECO:0000259" key="2">
    <source>
        <dbReference type="PROSITE" id="PS50995"/>
    </source>
</evidence>
<dbReference type="InterPro" id="IPR036390">
    <property type="entry name" value="WH_DNA-bd_sf"/>
</dbReference>
<dbReference type="InterPro" id="IPR036388">
    <property type="entry name" value="WH-like_DNA-bd_sf"/>
</dbReference>
<dbReference type="PANTHER" id="PTHR33164:SF99">
    <property type="entry name" value="MARR FAMILY REGULATORY PROTEIN"/>
    <property type="match status" value="1"/>
</dbReference>
<evidence type="ECO:0000313" key="4">
    <source>
        <dbReference type="Proteomes" id="UP001208017"/>
    </source>
</evidence>
<sequence>MYQKTQAHESFFRLLRQISGEYRALMVDQDISGPQLVLLELLRSRGPQKTSALAEHMYVTVGNVTLLADRLHKAHLIERERSETDRRVVLLSLTAEGDALVERTRAIRNRVFSRYFGALNPEELEHFGRLIEKMLAASEKSTQE</sequence>